<reference evidence="1 2" key="1">
    <citation type="journal article" date="2014" name="Genome Announc.">
        <title>Draft Genome Sequences of Marinobacter similis A3d10T and Marinobacter salarius R9SW1T.</title>
        <authorList>
            <person name="Ivanova E.P."/>
            <person name="Ng H.J."/>
            <person name="Webb H.K."/>
            <person name="Feng G."/>
            <person name="Oshima K."/>
            <person name="Hattori M."/>
            <person name="Ohkuma M."/>
            <person name="Sergeev A.F."/>
            <person name="Mikhailov V.V."/>
            <person name="Crawford R.J."/>
            <person name="Sawabe T."/>
        </authorList>
    </citation>
    <scope>NUCLEOTIDE SEQUENCE [LARGE SCALE GENOMIC DNA]</scope>
    <source>
        <strain evidence="1 2">A3d10</strain>
    </source>
</reference>
<dbReference type="Proteomes" id="UP000061489">
    <property type="component" value="Chromosome"/>
</dbReference>
<proteinExistence type="predicted"/>
<evidence type="ECO:0000313" key="2">
    <source>
        <dbReference type="Proteomes" id="UP000061489"/>
    </source>
</evidence>
<keyword evidence="2" id="KW-1185">Reference proteome</keyword>
<dbReference type="AlphaFoldDB" id="W5YM35"/>
<dbReference type="EMBL" id="CP007151">
    <property type="protein sequence ID" value="AHI29939.1"/>
    <property type="molecule type" value="Genomic_DNA"/>
</dbReference>
<dbReference type="RefSeq" id="WP_041338425.1">
    <property type="nucleotide sequence ID" value="NZ_CP007151.1"/>
</dbReference>
<name>W5YM35_9GAMM</name>
<dbReference type="KEGG" id="msx:AU14_01900"/>
<gene>
    <name evidence="1" type="ORF">AU14_01900</name>
</gene>
<dbReference type="HOGENOM" id="CLU_1364867_0_0_6"/>
<evidence type="ECO:0000313" key="1">
    <source>
        <dbReference type="EMBL" id="AHI29939.1"/>
    </source>
</evidence>
<protein>
    <submittedName>
        <fullName evidence="1">Uncharacterized protein</fullName>
    </submittedName>
</protein>
<accession>W5YM35</accession>
<sequence>MGIVNSPAKLIMGYPQTCTEIQEDIAAIGNWLSKIAQRISWIERFERQDVLQFGDQKAIAALDDEQRELALVEGVLLARRSKLHKELTQTKAAESIANANRIKSNITKLVNDFAELEAQIDYAKAALDRSINSLQQAAQRNNCSASKLDRNAAERVALIKFGRSNLPDVAAERQRFVRNIAQPVPTKEKQFYIRETAGIS</sequence>
<organism evidence="1 2">
    <name type="scientific">Marinobacter similis</name>
    <dbReference type="NCBI Taxonomy" id="1420916"/>
    <lineage>
        <taxon>Bacteria</taxon>
        <taxon>Pseudomonadati</taxon>
        <taxon>Pseudomonadota</taxon>
        <taxon>Gammaproteobacteria</taxon>
        <taxon>Pseudomonadales</taxon>
        <taxon>Marinobacteraceae</taxon>
        <taxon>Marinobacter</taxon>
    </lineage>
</organism>